<gene>
    <name evidence="1" type="ORF">R3P38DRAFT_2859433</name>
</gene>
<reference evidence="1 2" key="1">
    <citation type="journal article" date="2024" name="J Genomics">
        <title>Draft genome sequencing and assembly of Favolaschia claudopus CIRM-BRFM 2984 isolated from oak limbs.</title>
        <authorList>
            <person name="Navarro D."/>
            <person name="Drula E."/>
            <person name="Chaduli D."/>
            <person name="Cazenave R."/>
            <person name="Ahrendt S."/>
            <person name="Wang J."/>
            <person name="Lipzen A."/>
            <person name="Daum C."/>
            <person name="Barry K."/>
            <person name="Grigoriev I.V."/>
            <person name="Favel A."/>
            <person name="Rosso M.N."/>
            <person name="Martin F."/>
        </authorList>
    </citation>
    <scope>NUCLEOTIDE SEQUENCE [LARGE SCALE GENOMIC DNA]</scope>
    <source>
        <strain evidence="1 2">CIRM-BRFM 2984</strain>
    </source>
</reference>
<organism evidence="1 2">
    <name type="scientific">Favolaschia claudopus</name>
    <dbReference type="NCBI Taxonomy" id="2862362"/>
    <lineage>
        <taxon>Eukaryota</taxon>
        <taxon>Fungi</taxon>
        <taxon>Dikarya</taxon>
        <taxon>Basidiomycota</taxon>
        <taxon>Agaricomycotina</taxon>
        <taxon>Agaricomycetes</taxon>
        <taxon>Agaricomycetidae</taxon>
        <taxon>Agaricales</taxon>
        <taxon>Marasmiineae</taxon>
        <taxon>Mycenaceae</taxon>
        <taxon>Favolaschia</taxon>
    </lineage>
</organism>
<evidence type="ECO:0000313" key="1">
    <source>
        <dbReference type="EMBL" id="KAK7052260.1"/>
    </source>
</evidence>
<comment type="caution">
    <text evidence="1">The sequence shown here is derived from an EMBL/GenBank/DDBJ whole genome shotgun (WGS) entry which is preliminary data.</text>
</comment>
<proteinExistence type="predicted"/>
<protein>
    <submittedName>
        <fullName evidence="1">Uncharacterized protein</fullName>
    </submittedName>
</protein>
<keyword evidence="2" id="KW-1185">Reference proteome</keyword>
<evidence type="ECO:0000313" key="2">
    <source>
        <dbReference type="Proteomes" id="UP001362999"/>
    </source>
</evidence>
<dbReference type="AlphaFoldDB" id="A0AAW0DMR5"/>
<name>A0AAW0DMR5_9AGAR</name>
<dbReference type="EMBL" id="JAWWNJ010000007">
    <property type="protein sequence ID" value="KAK7052260.1"/>
    <property type="molecule type" value="Genomic_DNA"/>
</dbReference>
<dbReference type="Proteomes" id="UP001362999">
    <property type="component" value="Unassembled WGS sequence"/>
</dbReference>
<sequence>MRDNSATNASAFRHGFVASFPHITHLTLTCRFGRGLSQLTHLIEMLCLFSALQDLQLAEISTFVDVDSVPATGVPPQNLCSLTLAAGSAGLILAWLRLVGRPPNMRSLTLSLLRHDDAAAVKAALEDFGDALHHLDITVSFSLSLSSGFYSDPLRVFNLSLLSALTLLTIRDPSAPRTWDPNLLSRLLLALPAPSPSLRSISLELALSSYRNIEWDVLDAFLSSEARFPVLETVLLRLHHPIYCKLVGGALPLLNARGVLRSEWRGY</sequence>
<accession>A0AAW0DMR5</accession>